<dbReference type="SUPFAM" id="SSF51391">
    <property type="entry name" value="Thiamin phosphate synthase"/>
    <property type="match status" value="1"/>
</dbReference>
<evidence type="ECO:0000256" key="3">
    <source>
        <dbReference type="ARBA" id="ARBA00022723"/>
    </source>
</evidence>
<dbReference type="Gene3D" id="3.20.20.70">
    <property type="entry name" value="Aldolase class I"/>
    <property type="match status" value="1"/>
</dbReference>
<accession>A0A8J7SK99</accession>
<evidence type="ECO:0000259" key="12">
    <source>
        <dbReference type="Pfam" id="PF02581"/>
    </source>
</evidence>
<keyword evidence="4 9" id="KW-0460">Magnesium</keyword>
<comment type="catalytic activity">
    <reaction evidence="6 9 10">
        <text>4-methyl-5-(2-phosphooxyethyl)-thiazole + 4-amino-2-methyl-5-(diphosphooxymethyl)pyrimidine + H(+) = thiamine phosphate + diphosphate</text>
        <dbReference type="Rhea" id="RHEA:22328"/>
        <dbReference type="ChEBI" id="CHEBI:15378"/>
        <dbReference type="ChEBI" id="CHEBI:33019"/>
        <dbReference type="ChEBI" id="CHEBI:37575"/>
        <dbReference type="ChEBI" id="CHEBI:57841"/>
        <dbReference type="ChEBI" id="CHEBI:58296"/>
        <dbReference type="EC" id="2.5.1.3"/>
    </reaction>
</comment>
<dbReference type="UniPathway" id="UPA00060">
    <property type="reaction ID" value="UER00141"/>
</dbReference>
<organism evidence="13 14">
    <name type="scientific">Marivibrio halodurans</name>
    <dbReference type="NCBI Taxonomy" id="2039722"/>
    <lineage>
        <taxon>Bacteria</taxon>
        <taxon>Pseudomonadati</taxon>
        <taxon>Pseudomonadota</taxon>
        <taxon>Alphaproteobacteria</taxon>
        <taxon>Rhodospirillales</taxon>
        <taxon>Rhodospirillaceae</taxon>
        <taxon>Marivibrio</taxon>
    </lineage>
</organism>
<dbReference type="EC" id="2.5.1.3" evidence="9"/>
<evidence type="ECO:0000256" key="10">
    <source>
        <dbReference type="RuleBase" id="RU003826"/>
    </source>
</evidence>
<protein>
    <recommendedName>
        <fullName evidence="9">Thiamine-phosphate synthase</fullName>
        <shortName evidence="9">TP synthase</shortName>
        <shortName evidence="9">TPS</shortName>
        <ecNumber evidence="9">2.5.1.3</ecNumber>
    </recommendedName>
    <alternativeName>
        <fullName evidence="9">Thiamine-phosphate pyrophosphorylase</fullName>
        <shortName evidence="9">TMP pyrophosphorylase</shortName>
        <shortName evidence="9">TMP-PPase</shortName>
    </alternativeName>
</protein>
<evidence type="ECO:0000256" key="7">
    <source>
        <dbReference type="ARBA" id="ARBA00047851"/>
    </source>
</evidence>
<reference evidence="13" key="1">
    <citation type="submission" date="2021-04" db="EMBL/GenBank/DDBJ databases">
        <authorList>
            <person name="Zhang D.-C."/>
        </authorList>
    </citation>
    <scope>NUCLEOTIDE SEQUENCE</scope>
    <source>
        <strain evidence="13">CGMCC 1.15697</strain>
    </source>
</reference>
<dbReference type="GO" id="GO:0009229">
    <property type="term" value="P:thiamine diphosphate biosynthetic process"/>
    <property type="evidence" value="ECO:0007669"/>
    <property type="project" value="UniProtKB-UniRule"/>
</dbReference>
<dbReference type="Proteomes" id="UP000672602">
    <property type="component" value="Unassembled WGS sequence"/>
</dbReference>
<dbReference type="InterPro" id="IPR036206">
    <property type="entry name" value="ThiamineP_synth_sf"/>
</dbReference>
<keyword evidence="5 9" id="KW-0784">Thiamine biosynthesis</keyword>
<comment type="caution">
    <text evidence="13">The sequence shown here is derived from an EMBL/GenBank/DDBJ whole genome shotgun (WGS) entry which is preliminary data.</text>
</comment>
<feature type="binding site" evidence="9">
    <location>
        <position position="138"/>
    </location>
    <ligand>
        <name>4-amino-2-methyl-5-(diphosphooxymethyl)pyrimidine</name>
        <dbReference type="ChEBI" id="CHEBI:57841"/>
    </ligand>
</feature>
<dbReference type="GO" id="GO:0005737">
    <property type="term" value="C:cytoplasm"/>
    <property type="evidence" value="ECO:0007669"/>
    <property type="project" value="TreeGrafter"/>
</dbReference>
<comment type="pathway">
    <text evidence="1 9 11">Cofactor biosynthesis; thiamine diphosphate biosynthesis; thiamine phosphate from 4-amino-2-methyl-5-diphosphomethylpyrimidine and 4-methyl-5-(2-phosphoethyl)-thiazole: step 1/1.</text>
</comment>
<evidence type="ECO:0000256" key="4">
    <source>
        <dbReference type="ARBA" id="ARBA00022842"/>
    </source>
</evidence>
<feature type="binding site" evidence="9">
    <location>
        <position position="70"/>
    </location>
    <ligand>
        <name>4-amino-2-methyl-5-(diphosphooxymethyl)pyrimidine</name>
        <dbReference type="ChEBI" id="CHEBI:57841"/>
    </ligand>
</feature>
<evidence type="ECO:0000256" key="1">
    <source>
        <dbReference type="ARBA" id="ARBA00005165"/>
    </source>
</evidence>
<dbReference type="PANTHER" id="PTHR20857:SF15">
    <property type="entry name" value="THIAMINE-PHOSPHATE SYNTHASE"/>
    <property type="match status" value="1"/>
</dbReference>
<feature type="binding site" evidence="9">
    <location>
        <position position="71"/>
    </location>
    <ligand>
        <name>Mg(2+)</name>
        <dbReference type="ChEBI" id="CHEBI:18420"/>
    </ligand>
</feature>
<gene>
    <name evidence="9 13" type="primary">thiE</name>
    <name evidence="13" type="ORF">KAJ83_14980</name>
</gene>
<evidence type="ECO:0000256" key="5">
    <source>
        <dbReference type="ARBA" id="ARBA00022977"/>
    </source>
</evidence>
<dbReference type="CDD" id="cd00564">
    <property type="entry name" value="TMP_TenI"/>
    <property type="match status" value="1"/>
</dbReference>
<dbReference type="HAMAP" id="MF_00097">
    <property type="entry name" value="TMP_synthase"/>
    <property type="match status" value="1"/>
</dbReference>
<comment type="similarity">
    <text evidence="9 10">Belongs to the thiamine-phosphate synthase family.</text>
</comment>
<evidence type="ECO:0000256" key="6">
    <source>
        <dbReference type="ARBA" id="ARBA00047334"/>
    </source>
</evidence>
<evidence type="ECO:0000256" key="11">
    <source>
        <dbReference type="RuleBase" id="RU004253"/>
    </source>
</evidence>
<dbReference type="InterPro" id="IPR034291">
    <property type="entry name" value="TMP_synthase"/>
</dbReference>
<comment type="cofactor">
    <cofactor evidence="9">
        <name>Mg(2+)</name>
        <dbReference type="ChEBI" id="CHEBI:18420"/>
    </cofactor>
    <text evidence="9">Binds 1 Mg(2+) ion per subunit.</text>
</comment>
<keyword evidence="2 9" id="KW-0808">Transferase</keyword>
<evidence type="ECO:0000256" key="9">
    <source>
        <dbReference type="HAMAP-Rule" id="MF_00097"/>
    </source>
</evidence>
<feature type="binding site" evidence="9">
    <location>
        <begin position="191"/>
        <end position="192"/>
    </location>
    <ligand>
        <name>2-[(2R,5Z)-2-carboxy-4-methylthiazol-5(2H)-ylidene]ethyl phosphate</name>
        <dbReference type="ChEBI" id="CHEBI:62899"/>
    </ligand>
</feature>
<comment type="function">
    <text evidence="9">Condenses 4-methyl-5-(beta-hydroxyethyl)thiazole monophosphate (THZ-P) and 2-methyl-4-amino-5-hydroxymethyl pyrimidine pyrophosphate (HMP-PP) to form thiamine monophosphate (TMP).</text>
</comment>
<feature type="binding site" evidence="9">
    <location>
        <position position="90"/>
    </location>
    <ligand>
        <name>Mg(2+)</name>
        <dbReference type="ChEBI" id="CHEBI:18420"/>
    </ligand>
</feature>
<feature type="binding site" evidence="9">
    <location>
        <position position="171"/>
    </location>
    <ligand>
        <name>2-[(2R,5Z)-2-carboxy-4-methylthiazol-5(2H)-ylidene]ethyl phosphate</name>
        <dbReference type="ChEBI" id="CHEBI:62899"/>
    </ligand>
</feature>
<dbReference type="EMBL" id="JAGMWN010000007">
    <property type="protein sequence ID" value="MBP5858323.1"/>
    <property type="molecule type" value="Genomic_DNA"/>
</dbReference>
<dbReference type="InterPro" id="IPR022998">
    <property type="entry name" value="ThiamineP_synth_TenI"/>
</dbReference>
<comment type="catalytic activity">
    <reaction evidence="7 9 10">
        <text>2-(2-carboxy-4-methylthiazol-5-yl)ethyl phosphate + 4-amino-2-methyl-5-(diphosphooxymethyl)pyrimidine + 2 H(+) = thiamine phosphate + CO2 + diphosphate</text>
        <dbReference type="Rhea" id="RHEA:47848"/>
        <dbReference type="ChEBI" id="CHEBI:15378"/>
        <dbReference type="ChEBI" id="CHEBI:16526"/>
        <dbReference type="ChEBI" id="CHEBI:33019"/>
        <dbReference type="ChEBI" id="CHEBI:37575"/>
        <dbReference type="ChEBI" id="CHEBI:57841"/>
        <dbReference type="ChEBI" id="CHEBI:62890"/>
        <dbReference type="EC" id="2.5.1.3"/>
    </reaction>
</comment>
<evidence type="ECO:0000313" key="14">
    <source>
        <dbReference type="Proteomes" id="UP000672602"/>
    </source>
</evidence>
<proteinExistence type="inferred from homology"/>
<evidence type="ECO:0000256" key="8">
    <source>
        <dbReference type="ARBA" id="ARBA00047883"/>
    </source>
</evidence>
<keyword evidence="14" id="KW-1185">Reference proteome</keyword>
<sequence length="227" mass="23349">MNPVDISLYFILGPDHWGARDPAWLVREAVAGGASLVQLRDKRYGAAATIESARALKAALDGTGVPLIVNDRVDVAMAAGADGVNLGREDMRPLDARRLLGPDAIIGVTVKTIAEAEAVDPAVIDYASIGGVFPTGSKHNPEAPIGLDGLAERVRIIRNRAPTMPISAIAGIDLANAADVAAAGADGVALVSAVASADDPRAAAAALIDRIAEGRARRQPDRKEAAS</sequence>
<dbReference type="AlphaFoldDB" id="A0A8J7SK99"/>
<comment type="catalytic activity">
    <reaction evidence="8 9 10">
        <text>2-[(2R,5Z)-2-carboxy-4-methylthiazol-5(2H)-ylidene]ethyl phosphate + 4-amino-2-methyl-5-(diphosphooxymethyl)pyrimidine + 2 H(+) = thiamine phosphate + CO2 + diphosphate</text>
        <dbReference type="Rhea" id="RHEA:47844"/>
        <dbReference type="ChEBI" id="CHEBI:15378"/>
        <dbReference type="ChEBI" id="CHEBI:16526"/>
        <dbReference type="ChEBI" id="CHEBI:33019"/>
        <dbReference type="ChEBI" id="CHEBI:37575"/>
        <dbReference type="ChEBI" id="CHEBI:57841"/>
        <dbReference type="ChEBI" id="CHEBI:62899"/>
        <dbReference type="EC" id="2.5.1.3"/>
    </reaction>
</comment>
<feature type="binding site" evidence="9">
    <location>
        <begin position="135"/>
        <end position="137"/>
    </location>
    <ligand>
        <name>2-[(2R,5Z)-2-carboxy-4-methylthiazol-5(2H)-ylidene]ethyl phosphate</name>
        <dbReference type="ChEBI" id="CHEBI:62899"/>
    </ligand>
</feature>
<dbReference type="NCBIfam" id="TIGR00693">
    <property type="entry name" value="thiE"/>
    <property type="match status" value="1"/>
</dbReference>
<dbReference type="GO" id="GO:0004789">
    <property type="term" value="F:thiamine-phosphate diphosphorylase activity"/>
    <property type="evidence" value="ECO:0007669"/>
    <property type="project" value="UniProtKB-UniRule"/>
</dbReference>
<keyword evidence="3 9" id="KW-0479">Metal-binding</keyword>
<name>A0A8J7SK99_9PROT</name>
<dbReference type="InterPro" id="IPR013785">
    <property type="entry name" value="Aldolase_TIM"/>
</dbReference>
<evidence type="ECO:0000256" key="2">
    <source>
        <dbReference type="ARBA" id="ARBA00022679"/>
    </source>
</evidence>
<feature type="domain" description="Thiamine phosphate synthase/TenI" evidence="12">
    <location>
        <begin position="8"/>
        <end position="194"/>
    </location>
</feature>
<feature type="binding site" evidence="9">
    <location>
        <begin position="38"/>
        <end position="42"/>
    </location>
    <ligand>
        <name>4-amino-2-methyl-5-(diphosphooxymethyl)pyrimidine</name>
        <dbReference type="ChEBI" id="CHEBI:57841"/>
    </ligand>
</feature>
<feature type="binding site" evidence="9">
    <location>
        <position position="109"/>
    </location>
    <ligand>
        <name>4-amino-2-methyl-5-(diphosphooxymethyl)pyrimidine</name>
        <dbReference type="ChEBI" id="CHEBI:57841"/>
    </ligand>
</feature>
<evidence type="ECO:0000313" key="13">
    <source>
        <dbReference type="EMBL" id="MBP5858323.1"/>
    </source>
</evidence>
<dbReference type="GO" id="GO:0009228">
    <property type="term" value="P:thiamine biosynthetic process"/>
    <property type="evidence" value="ECO:0007669"/>
    <property type="project" value="UniProtKB-KW"/>
</dbReference>
<dbReference type="Pfam" id="PF02581">
    <property type="entry name" value="TMP-TENI"/>
    <property type="match status" value="1"/>
</dbReference>
<dbReference type="PANTHER" id="PTHR20857">
    <property type="entry name" value="THIAMINE-PHOSPHATE PYROPHOSPHORYLASE"/>
    <property type="match status" value="1"/>
</dbReference>
<dbReference type="GO" id="GO:0000287">
    <property type="term" value="F:magnesium ion binding"/>
    <property type="evidence" value="ECO:0007669"/>
    <property type="project" value="UniProtKB-UniRule"/>
</dbReference>